<dbReference type="PANTHER" id="PTHR43685:SF2">
    <property type="entry name" value="GLYCOSYLTRANSFERASE 2-LIKE DOMAIN-CONTAINING PROTEIN"/>
    <property type="match status" value="1"/>
</dbReference>
<protein>
    <submittedName>
        <fullName evidence="4">Family 2 glycosyl transferase</fullName>
    </submittedName>
</protein>
<dbReference type="EMBL" id="JMIB01000030">
    <property type="protein sequence ID" value="KDM90662.1"/>
    <property type="molecule type" value="Genomic_DNA"/>
</dbReference>
<evidence type="ECO:0000259" key="2">
    <source>
        <dbReference type="Pfam" id="PF00535"/>
    </source>
</evidence>
<dbReference type="OrthoDB" id="9801954at2"/>
<accession>A0A066RSN0</accession>
<dbReference type="InterPro" id="IPR001173">
    <property type="entry name" value="Glyco_trans_2-like"/>
</dbReference>
<dbReference type="AlphaFoldDB" id="A0A066RSN0"/>
<evidence type="ECO:0000313" key="4">
    <source>
        <dbReference type="EMBL" id="KDM90662.1"/>
    </source>
</evidence>
<sequence>MKVALVITTYNWKEALKAVLDSVKRQSELPDEVIIADDGSREDTAELIRTYQQDFPCKLIHSWQPDEGFQLAMSRNRAIAKTQADYIIMIDGDIVMSPDFIRSHKQAAKAGYFVQGGRVLANDAISQKIMHHNVVPNLFSSGIKNRHNCISNAWLSKLCSYERNNDASTRGCNMAFWRADVLTVNGFNEDFVGWGREDSEFVHRMLNCGKKRLYLKFAGVGYHLYHDESSRASLAKNDEILENTVRQKLTRCENGIDKFMDENA</sequence>
<dbReference type="InterPro" id="IPR027791">
    <property type="entry name" value="Galactosyl_T_C"/>
</dbReference>
<dbReference type="STRING" id="1654360.EA58_16265"/>
<dbReference type="Pfam" id="PF02709">
    <property type="entry name" value="Glyco_transf_7C"/>
    <property type="match status" value="1"/>
</dbReference>
<feature type="domain" description="Galactosyltransferase C-terminal" evidence="3">
    <location>
        <begin position="167"/>
        <end position="226"/>
    </location>
</feature>
<dbReference type="SUPFAM" id="SSF53448">
    <property type="entry name" value="Nucleotide-diphospho-sugar transferases"/>
    <property type="match status" value="1"/>
</dbReference>
<organism evidence="4 5">
    <name type="scientific">Photobacterium galatheae</name>
    <dbReference type="NCBI Taxonomy" id="1654360"/>
    <lineage>
        <taxon>Bacteria</taxon>
        <taxon>Pseudomonadati</taxon>
        <taxon>Pseudomonadota</taxon>
        <taxon>Gammaproteobacteria</taxon>
        <taxon>Vibrionales</taxon>
        <taxon>Vibrionaceae</taxon>
        <taxon>Photobacterium</taxon>
    </lineage>
</organism>
<evidence type="ECO:0000256" key="1">
    <source>
        <dbReference type="ARBA" id="ARBA00022679"/>
    </source>
</evidence>
<comment type="caution">
    <text evidence="4">The sequence shown here is derived from an EMBL/GenBank/DDBJ whole genome shotgun (WGS) entry which is preliminary data.</text>
</comment>
<keyword evidence="1 4" id="KW-0808">Transferase</keyword>
<reference evidence="4 5" key="1">
    <citation type="submission" date="2014-04" db="EMBL/GenBank/DDBJ databases">
        <title>Draft genome sequence of Photobacterium halotolerans S2753: a solonamide, ngercheumicin and holomycin producer.</title>
        <authorList>
            <person name="Machado H.R."/>
            <person name="Gram L."/>
        </authorList>
    </citation>
    <scope>NUCLEOTIDE SEQUENCE [LARGE SCALE GENOMIC DNA]</scope>
    <source>
        <strain evidence="4 5">S2753</strain>
    </source>
</reference>
<dbReference type="InterPro" id="IPR029044">
    <property type="entry name" value="Nucleotide-diphossugar_trans"/>
</dbReference>
<dbReference type="Pfam" id="PF00535">
    <property type="entry name" value="Glycos_transf_2"/>
    <property type="match status" value="1"/>
</dbReference>
<dbReference type="Proteomes" id="UP000027192">
    <property type="component" value="Unassembled WGS sequence"/>
</dbReference>
<dbReference type="GO" id="GO:0016740">
    <property type="term" value="F:transferase activity"/>
    <property type="evidence" value="ECO:0007669"/>
    <property type="project" value="UniProtKB-KW"/>
</dbReference>
<dbReference type="CDD" id="cd06420">
    <property type="entry name" value="GT2_Chondriotin_Pol_N"/>
    <property type="match status" value="1"/>
</dbReference>
<feature type="domain" description="Glycosyltransferase 2-like" evidence="2">
    <location>
        <begin position="5"/>
        <end position="141"/>
    </location>
</feature>
<dbReference type="InterPro" id="IPR050834">
    <property type="entry name" value="Glycosyltransf_2"/>
</dbReference>
<keyword evidence="5" id="KW-1185">Reference proteome</keyword>
<evidence type="ECO:0000259" key="3">
    <source>
        <dbReference type="Pfam" id="PF02709"/>
    </source>
</evidence>
<dbReference type="PANTHER" id="PTHR43685">
    <property type="entry name" value="GLYCOSYLTRANSFERASE"/>
    <property type="match status" value="1"/>
</dbReference>
<dbReference type="Gene3D" id="3.90.550.10">
    <property type="entry name" value="Spore Coat Polysaccharide Biosynthesis Protein SpsA, Chain A"/>
    <property type="match status" value="1"/>
</dbReference>
<proteinExistence type="predicted"/>
<name>A0A066RSN0_9GAMM</name>
<dbReference type="RefSeq" id="WP_036754742.1">
    <property type="nucleotide sequence ID" value="NZ_JAGSGC010000013.1"/>
</dbReference>
<gene>
    <name evidence="4" type="ORF">EA58_16265</name>
</gene>
<evidence type="ECO:0000313" key="5">
    <source>
        <dbReference type="Proteomes" id="UP000027192"/>
    </source>
</evidence>